<dbReference type="EMBL" id="CP016796">
    <property type="protein sequence ID" value="API86805.1"/>
    <property type="molecule type" value="Genomic_DNA"/>
</dbReference>
<reference evidence="7 8" key="1">
    <citation type="journal article" date="2016" name="Appl. Environ. Microbiol.">
        <title>Whole genome relationships among Francisella bacteria of diverse origin define new species and provide specific regions for detection.</title>
        <authorList>
            <person name="Challacombe J.F."/>
            <person name="Petersen J.M."/>
            <person name="Gallegos-Graves V."/>
            <person name="Hodge D."/>
            <person name="Pillai S."/>
            <person name="Kuske C.R."/>
        </authorList>
    </citation>
    <scope>NUCLEOTIDE SEQUENCE [LARGE SCALE GENOMIC DNA]</scope>
    <source>
        <strain evidence="8">TX07-7310</strain>
    </source>
</reference>
<dbReference type="RefSeq" id="WP_072712316.1">
    <property type="nucleotide sequence ID" value="NZ_CP016796.1"/>
</dbReference>
<evidence type="ECO:0000259" key="5">
    <source>
        <dbReference type="PROSITE" id="PS50075"/>
    </source>
</evidence>
<dbReference type="Gene3D" id="2.30.38.10">
    <property type="entry name" value="Luciferase, Domain 3"/>
    <property type="match status" value="2"/>
</dbReference>
<dbReference type="Gene3D" id="3.40.50.980">
    <property type="match status" value="4"/>
</dbReference>
<dbReference type="STRING" id="573570.F7310_05300"/>
<dbReference type="InterPro" id="IPR001242">
    <property type="entry name" value="Condensation_dom"/>
</dbReference>
<evidence type="ECO:0000256" key="2">
    <source>
        <dbReference type="ARBA" id="ARBA00022450"/>
    </source>
</evidence>
<feature type="domain" description="Carrier" evidence="5">
    <location>
        <begin position="1009"/>
        <end position="1084"/>
    </location>
</feature>
<evidence type="ECO:0000256" key="3">
    <source>
        <dbReference type="ARBA" id="ARBA00022553"/>
    </source>
</evidence>
<feature type="domain" description="ATP-grasp" evidence="6">
    <location>
        <begin position="2610"/>
        <end position="2678"/>
    </location>
</feature>
<dbReference type="Gene3D" id="3.30.300.30">
    <property type="match status" value="2"/>
</dbReference>
<dbReference type="InterPro" id="IPR025110">
    <property type="entry name" value="AMP-bd_C"/>
</dbReference>
<keyword evidence="3" id="KW-0597">Phosphoprotein</keyword>
<dbReference type="GO" id="GO:0044550">
    <property type="term" value="P:secondary metabolite biosynthetic process"/>
    <property type="evidence" value="ECO:0007669"/>
    <property type="project" value="TreeGrafter"/>
</dbReference>
<dbReference type="NCBIfam" id="TIGR01733">
    <property type="entry name" value="AA-adenyl-dom"/>
    <property type="match status" value="2"/>
</dbReference>
<gene>
    <name evidence="7" type="ORF">F7310_05300</name>
</gene>
<dbReference type="SUPFAM" id="SSF56059">
    <property type="entry name" value="Glutathione synthetase ATP-binding domain-like"/>
    <property type="match status" value="1"/>
</dbReference>
<dbReference type="PROSITE" id="PS00455">
    <property type="entry name" value="AMP_BINDING"/>
    <property type="match status" value="2"/>
</dbReference>
<dbReference type="PROSITE" id="PS50075">
    <property type="entry name" value="CARRIER"/>
    <property type="match status" value="2"/>
</dbReference>
<dbReference type="PANTHER" id="PTHR45527">
    <property type="entry name" value="NONRIBOSOMAL PEPTIDE SYNTHETASE"/>
    <property type="match status" value="1"/>
</dbReference>
<name>A0A1L4BSJ1_9GAMM</name>
<dbReference type="Gene3D" id="3.30.470.20">
    <property type="entry name" value="ATP-grasp fold, B domain"/>
    <property type="match status" value="1"/>
</dbReference>
<dbReference type="InterPro" id="IPR036736">
    <property type="entry name" value="ACP-like_sf"/>
</dbReference>
<dbReference type="Gene3D" id="3.30.559.10">
    <property type="entry name" value="Chloramphenicol acetyltransferase-like domain"/>
    <property type="match status" value="3"/>
</dbReference>
<accession>A0A1L4BSJ1</accession>
<evidence type="ECO:0000256" key="4">
    <source>
        <dbReference type="PROSITE-ProRule" id="PRU00409"/>
    </source>
</evidence>
<evidence type="ECO:0000256" key="1">
    <source>
        <dbReference type="ARBA" id="ARBA00001957"/>
    </source>
</evidence>
<dbReference type="CDD" id="cd05930">
    <property type="entry name" value="A_NRPS"/>
    <property type="match status" value="2"/>
</dbReference>
<dbReference type="GO" id="GO:0031177">
    <property type="term" value="F:phosphopantetheine binding"/>
    <property type="evidence" value="ECO:0007669"/>
    <property type="project" value="TreeGrafter"/>
</dbReference>
<dbReference type="InterPro" id="IPR011761">
    <property type="entry name" value="ATP-grasp"/>
</dbReference>
<keyword evidence="8" id="KW-1185">Reference proteome</keyword>
<dbReference type="Gene3D" id="1.10.1200.10">
    <property type="entry name" value="ACP-like"/>
    <property type="match status" value="2"/>
</dbReference>
<dbReference type="GO" id="GO:0043041">
    <property type="term" value="P:amino acid activation for nonribosomal peptide biosynthetic process"/>
    <property type="evidence" value="ECO:0007669"/>
    <property type="project" value="TreeGrafter"/>
</dbReference>
<dbReference type="FunFam" id="2.30.38.10:FF:000001">
    <property type="entry name" value="Non-ribosomal peptide synthetase PvdI"/>
    <property type="match status" value="1"/>
</dbReference>
<dbReference type="InterPro" id="IPR006162">
    <property type="entry name" value="Ppantetheine_attach_site"/>
</dbReference>
<dbReference type="OrthoDB" id="5618670at2"/>
<protein>
    <recommendedName>
        <fullName evidence="9">Non-ribosomal peptide synthetase</fullName>
    </recommendedName>
</protein>
<dbReference type="FunFam" id="3.40.50.980:FF:000001">
    <property type="entry name" value="Non-ribosomal peptide synthetase"/>
    <property type="match status" value="1"/>
</dbReference>
<proteinExistence type="predicted"/>
<keyword evidence="2" id="KW-0596">Phosphopantetheine</keyword>
<dbReference type="GO" id="GO:0005524">
    <property type="term" value="F:ATP binding"/>
    <property type="evidence" value="ECO:0007669"/>
    <property type="project" value="UniProtKB-UniRule"/>
</dbReference>
<dbReference type="GO" id="GO:0005737">
    <property type="term" value="C:cytoplasm"/>
    <property type="evidence" value="ECO:0007669"/>
    <property type="project" value="TreeGrafter"/>
</dbReference>
<organism evidence="7 8">
    <name type="scientific">Francisella uliginis</name>
    <dbReference type="NCBI Taxonomy" id="573570"/>
    <lineage>
        <taxon>Bacteria</taxon>
        <taxon>Pseudomonadati</taxon>
        <taxon>Pseudomonadota</taxon>
        <taxon>Gammaproteobacteria</taxon>
        <taxon>Thiotrichales</taxon>
        <taxon>Francisellaceae</taxon>
        <taxon>Francisella</taxon>
    </lineage>
</organism>
<dbReference type="SUPFAM" id="SSF47336">
    <property type="entry name" value="ACP-like"/>
    <property type="match status" value="2"/>
</dbReference>
<dbReference type="Pfam" id="PF00550">
    <property type="entry name" value="PP-binding"/>
    <property type="match status" value="2"/>
</dbReference>
<dbReference type="GO" id="GO:0046872">
    <property type="term" value="F:metal ion binding"/>
    <property type="evidence" value="ECO:0007669"/>
    <property type="project" value="InterPro"/>
</dbReference>
<dbReference type="InterPro" id="IPR000873">
    <property type="entry name" value="AMP-dep_synth/lig_dom"/>
</dbReference>
<evidence type="ECO:0000313" key="7">
    <source>
        <dbReference type="EMBL" id="API86805.1"/>
    </source>
</evidence>
<dbReference type="Pfam" id="PF00668">
    <property type="entry name" value="Condensation"/>
    <property type="match status" value="3"/>
</dbReference>
<dbReference type="SUPFAM" id="SSF56801">
    <property type="entry name" value="Acetyl-CoA synthetase-like"/>
    <property type="match status" value="2"/>
</dbReference>
<keyword evidence="4" id="KW-0067">ATP-binding</keyword>
<evidence type="ECO:0008006" key="9">
    <source>
        <dbReference type="Google" id="ProtNLM"/>
    </source>
</evidence>
<dbReference type="GO" id="GO:0003824">
    <property type="term" value="F:catalytic activity"/>
    <property type="evidence" value="ECO:0007669"/>
    <property type="project" value="InterPro"/>
</dbReference>
<dbReference type="PANTHER" id="PTHR45527:SF1">
    <property type="entry name" value="FATTY ACID SYNTHASE"/>
    <property type="match status" value="1"/>
</dbReference>
<dbReference type="InterPro" id="IPR020845">
    <property type="entry name" value="AMP-binding_CS"/>
</dbReference>
<dbReference type="FunFam" id="1.10.1200.10:FF:000005">
    <property type="entry name" value="Nonribosomal peptide synthetase 1"/>
    <property type="match status" value="1"/>
</dbReference>
<dbReference type="KEGG" id="frx:F7310_05300"/>
<dbReference type="Proteomes" id="UP000184222">
    <property type="component" value="Chromosome"/>
</dbReference>
<evidence type="ECO:0000259" key="6">
    <source>
        <dbReference type="PROSITE" id="PS50975"/>
    </source>
</evidence>
<dbReference type="PROSITE" id="PS50975">
    <property type="entry name" value="ATP_GRASP"/>
    <property type="match status" value="1"/>
</dbReference>
<dbReference type="Pfam" id="PF13193">
    <property type="entry name" value="AMP-binding_C"/>
    <property type="match status" value="2"/>
</dbReference>
<dbReference type="InterPro" id="IPR045851">
    <property type="entry name" value="AMP-bd_C_sf"/>
</dbReference>
<keyword evidence="4" id="KW-0547">Nucleotide-binding</keyword>
<comment type="cofactor">
    <cofactor evidence="1">
        <name>pantetheine 4'-phosphate</name>
        <dbReference type="ChEBI" id="CHEBI:47942"/>
    </cofactor>
</comment>
<dbReference type="PROSITE" id="PS00012">
    <property type="entry name" value="PHOSPHOPANTETHEINE"/>
    <property type="match status" value="1"/>
</dbReference>
<dbReference type="Pfam" id="PF00501">
    <property type="entry name" value="AMP-binding"/>
    <property type="match status" value="2"/>
</dbReference>
<dbReference type="NCBIfam" id="NF003417">
    <property type="entry name" value="PRK04813.1"/>
    <property type="match status" value="2"/>
</dbReference>
<dbReference type="SUPFAM" id="SSF52777">
    <property type="entry name" value="CoA-dependent acyltransferases"/>
    <property type="match status" value="6"/>
</dbReference>
<dbReference type="FunFam" id="3.30.300.30:FF:000015">
    <property type="entry name" value="Nonribosomal peptide synthase SidD"/>
    <property type="match status" value="1"/>
</dbReference>
<dbReference type="InterPro" id="IPR009081">
    <property type="entry name" value="PP-bd_ACP"/>
</dbReference>
<evidence type="ECO:0000313" key="8">
    <source>
        <dbReference type="Proteomes" id="UP000184222"/>
    </source>
</evidence>
<feature type="domain" description="Carrier" evidence="5">
    <location>
        <begin position="2051"/>
        <end position="2125"/>
    </location>
</feature>
<dbReference type="InterPro" id="IPR023213">
    <property type="entry name" value="CAT-like_dom_sf"/>
</dbReference>
<sequence>MDIIKKINYFLDHGIIFQYKGERLFAKSLYKTKMASSDREWIKNNKQNIITYLKKNELEPTKAQENMWFVEEVSKECNSSNNIIYAITIEGDIKKKLFEKSLDFVICKHKILKSNFIKDNSGDLLSKETVNIVSPFTWKENVENIDEDIESFINIPFNLKKDLPFRCAAFIKKTGQTELVFVFHHIIFDGWSLNIFIEDLTSAYNSLLKNNELKDIQNNIDFSSYKLWKKNVLNKNNKENIKYWQQKLAQCNTLIPSYRVLSGKDNTSCYSKVIFSKELTSQIIEFVNKEGVTLYQFMLSSIYILLTKYLSIFDLNILTPVANRPHESFQKVIGYMLNNVTLRINPVEKENTTFKQLINLNKKNLEEAITHSEYNFNELINKVCDERYTDRMPLAQVMYVHQNMKEPTEYSFGSYKQKRKYLKPNRTYFDLAFESRLLENQNQLQLIIQYSDNYFNKDSIKDFSTYLKLIISQVIPNSDLQIKDIDIVPAKQKQELLNYNLIQSDENYDDIITVFKKYVQKTPTAIAVEDSKSKLTYEELDKLSDNFASHILSKNKKGFVGICLDRNNNLLTTIIGVLKAGLAYVPIDKDFPDSRIQYIVNDTKMSLVVTESSYAKAFINKDLEVLISSDLYVENRDKISFPRINLESTAYVIYTSGTTGNPKGVKISRHSFIQFLQDFVSTMLTSHKQISCLSSTKPSFDIFGLEYGSCLITGGNCILVDTPNFVEKLLEKANAINMIQQTPSVWKVLLDGINVVNKNKNLFSNISALTGGEAASLNLLRDLDSNFAEVINVYGPTETTIWSSAHRFNRNDHKVSIGRALKNEQVYILDKNLKLVPKGFTGELFIGGRGLAQGYLNMMELTSERFIDNPLYISGTNSKKIYKTGDLARWDYDGLNYVGRTDSQIKIRGFRIEIGEIEAAIMSLDYVKRSVVIVSENPNNEKVLVAYVTFQEKNDKSILLNKDLAKALPEYMIPSFILSLEEFPLNSSGKVDIKSLPKVDFSNKKDGELAKTGIEKKLVELWKEYLNIDNVFINDDFFALGGNSILAIQLSNKISKILKQSITVGDIFECRNIKNLLLLNRENNVPEDFSLDKNDSGKAPLSSPQRQLYFFDKTENNKSVYHMPIVLELRSNINIVDLKLSIETTCLEHDILSSIIVEEDLNIYQKVIKSELPFRISDVEFKSKDALNKQIRNDISVPFLLNETWPIKVYIYKYKESYIMLLNIHHIAFDGWSMNIFIDSVQNNYKKISESNKPHNLNIIKPEHSYRDYSIWQKEFFKTHTYKKGLEYWKNKLDGVKNLDLASNRPAKFDYKGRSVTTSLDRDIAKQVHNIAIKQKVSSFSIYLAAFNILLYKYSNSEDITIGVPMSGRIDSKFQDTIGFFVNSVPLRNSISPDFKTVNLIDNINQILVKAQNKQNIPFEHIVREVNIERDPSFHPIFQVMFSVQSFGIQRQKEKSFYTRRLPFYDYLDTAKLDLALFIDDSPEISQINITYAESLFSKEYINDFVEGFSTILEQLAKNLETKVNEYDILSKAGYDKIIKDFNTNFENIDNLGNIIDFFNYQVKLNPDKVALIFKDERLTYKELDQKTNQLANYLIKHFNITKDYLVPLFFDRGLDMIIAILGVIKAGGAYIPIGIDMPDDRISFILQDSSAEIILSSSEYAKRLEIYQNIKRIFLDENNLIDSYSISSPNIVIEPNSLAYVIFTSGTTGKPKGVMLEHSNIANLINYKRSFVKKSDISCSFHSYTFDVSVMEFFTALSSGITLHILDKKLIRDISSLFKYIEQNDISLLTIPPKVLEQVSNEQIDNTLLRAIDLGGETYNGDYHGKKARLLNHYGPTETTVFSTTRTVYDKNFFNIGKAISNTKLYVLDKDLKPVPIGVAGELHISGAGVARGYLNRPELTKEKFIEHHLMTSDDKEYGYDRLYKTGDLVKWLPNGEIEYVGRTDFQVKIRGYRIELTEIENVILSIPEIIQVAVLAVDILGYKSLVAYYVSQTEYDDEYFSSLVQNKLPEYMIPSYFIHMKEFPLTINGKLDRNKLPKINTGNDKSYREPSTEVEKIFHSIFCKVLGVEKVSIDDNFFKIGGDSIKVMQIQSLAKQNGIFIKTIDVFTAKTITKLAKKYDSSIVKKNKTNSQVIESDIVPLLPIQKWFLYFGHKDPNWFNQSILIRVPCDVDIKILKRTVLSLQLTSETFALRFSFEDGVWKQKYLNKDNFKLKELNIHNYKSNKQIEEICTDLQSKLNILEGNIYSFDLFDHNENKYLLICLHHLITDGVSQRIIYNNLISIYDDLSSSKGLDMNKYKEISTYQEWSYFLKNKALGASQRTIEFWQEKSTGLKNVDADSFNNIHNSSITVSKDIVSKIKKIKDTTIKTQIQYIIIASFIQAYKQYSLQDKITIAFEGHGREELDSSLDISSTIGWFTNIFPLTFDLSEKGDIYSSTYLFIKYIESKFKDLGEDKGLSFSYLNHIFNNSTMFLNEKNIPISFNFLGEFVETDNNWKLENHLCVGHISHENLLPHPLSLNSYIKNGELYINIKASKNFIEKIQKSKFYKTDFSAESFINGVVYTCDIIKRKSKIIFSGITEYLHPCLDVADSAKKLGFILTDPNSEEYKKISKLAFKVEKILNIPDGVSHFEFFKDKKTKEIIFLEVGIRPGGACLPQIYELAYDINLHHEHFYSITGLDNSIDPNMTYKPILCVDILSPNKGIIKNFNIPKLNTKKPMIKYFYKKGDFVNKTSSIAEKLLNIAIVGNTESLDDFYKDVNSIDISNIVVLN</sequence>
<dbReference type="Gene3D" id="3.30.559.30">
    <property type="entry name" value="Nonribosomal peptide synthetase, condensation domain"/>
    <property type="match status" value="3"/>
</dbReference>
<dbReference type="InterPro" id="IPR010071">
    <property type="entry name" value="AA_adenyl_dom"/>
</dbReference>